<accession>J9CR47</accession>
<dbReference type="FunFam" id="3.40.50.10490:FF:000011">
    <property type="entry name" value="Arabinose 5-phosphate isomerase"/>
    <property type="match status" value="1"/>
</dbReference>
<dbReference type="SMART" id="SM00116">
    <property type="entry name" value="CBS"/>
    <property type="match status" value="2"/>
</dbReference>
<dbReference type="InterPro" id="IPR046342">
    <property type="entry name" value="CBS_dom_sf"/>
</dbReference>
<proteinExistence type="inferred from homology"/>
<evidence type="ECO:0000313" key="6">
    <source>
        <dbReference type="EMBL" id="EJX02631.1"/>
    </source>
</evidence>
<dbReference type="GO" id="GO:0005975">
    <property type="term" value="P:carbohydrate metabolic process"/>
    <property type="evidence" value="ECO:0007669"/>
    <property type="project" value="InterPro"/>
</dbReference>
<organism evidence="6">
    <name type="scientific">gut metagenome</name>
    <dbReference type="NCBI Taxonomy" id="749906"/>
    <lineage>
        <taxon>unclassified sequences</taxon>
        <taxon>metagenomes</taxon>
        <taxon>organismal metagenomes</taxon>
    </lineage>
</organism>
<dbReference type="Gene3D" id="3.10.580.10">
    <property type="entry name" value="CBS-domain"/>
    <property type="match status" value="1"/>
</dbReference>
<dbReference type="InterPro" id="IPR001347">
    <property type="entry name" value="SIS_dom"/>
</dbReference>
<evidence type="ECO:0000259" key="5">
    <source>
        <dbReference type="PROSITE" id="PS51464"/>
    </source>
</evidence>
<gene>
    <name evidence="6" type="ORF">EVA_09267</name>
</gene>
<dbReference type="GO" id="GO:0097367">
    <property type="term" value="F:carbohydrate derivative binding"/>
    <property type="evidence" value="ECO:0007669"/>
    <property type="project" value="InterPro"/>
</dbReference>
<dbReference type="AlphaFoldDB" id="J9CR47"/>
<comment type="similarity">
    <text evidence="1">Belongs to the SIS family. GutQ/KpsF subfamily.</text>
</comment>
<feature type="domain" description="CBS" evidence="4">
    <location>
        <begin position="268"/>
        <end position="316"/>
    </location>
</feature>
<sequence>MSKWINTAIKCLQDEAQALLDLIPQIDENFDKTVELILQCKGKLIVTGVGKSGHIGAKIAATLSSTGTPSFFINPLDAFHGDLGVISSDDVVLAISNSGQTDELLRFLPYLIEKKIPVIGMSGNPNSLLAQYATAHINAAVNREACPLGLAPTSSTTAALALGDALACALIEARSFKASDFAQFHPGGSLGRRLLTRARDVMRTDDLPVISPTMKLGEAVIHVSRGRLGLCVAEENGKVVGIITDGDVRRAMESSQDSFFQLTVQDIMSKHPKMVSPETKITEIERIMQTNKIHSVLVTDEETHLLGVVDSFRTML</sequence>
<dbReference type="GO" id="GO:0016853">
    <property type="term" value="F:isomerase activity"/>
    <property type="evidence" value="ECO:0007669"/>
    <property type="project" value="UniProtKB-KW"/>
</dbReference>
<name>J9CR47_9ZZZZ</name>
<dbReference type="PANTHER" id="PTHR42745:SF1">
    <property type="entry name" value="ARABINOSE 5-PHOSPHATE ISOMERASE KDSD"/>
    <property type="match status" value="1"/>
</dbReference>
<dbReference type="Pfam" id="PF01380">
    <property type="entry name" value="SIS"/>
    <property type="match status" value="1"/>
</dbReference>
<keyword evidence="6" id="KW-0413">Isomerase</keyword>
<dbReference type="PIRSF" id="PIRSF004692">
    <property type="entry name" value="KdsD_KpsF"/>
    <property type="match status" value="1"/>
</dbReference>
<evidence type="ECO:0000256" key="1">
    <source>
        <dbReference type="ARBA" id="ARBA00008165"/>
    </source>
</evidence>
<dbReference type="Gene3D" id="3.40.50.10490">
    <property type="entry name" value="Glucose-6-phosphate isomerase like protein, domain 1"/>
    <property type="match status" value="1"/>
</dbReference>
<dbReference type="PROSITE" id="PS51464">
    <property type="entry name" value="SIS"/>
    <property type="match status" value="1"/>
</dbReference>
<evidence type="ECO:0000259" key="4">
    <source>
        <dbReference type="PROSITE" id="PS51371"/>
    </source>
</evidence>
<comment type="caution">
    <text evidence="6">The sequence shown here is derived from an EMBL/GenBank/DDBJ whole genome shotgun (WGS) entry which is preliminary data.</text>
</comment>
<feature type="domain" description="CBS" evidence="4">
    <location>
        <begin position="202"/>
        <end position="258"/>
    </location>
</feature>
<dbReference type="InterPro" id="IPR035474">
    <property type="entry name" value="SIS_Kpsf"/>
</dbReference>
<keyword evidence="2" id="KW-0677">Repeat</keyword>
<dbReference type="InterPro" id="IPR050986">
    <property type="entry name" value="GutQ/KpsF_isomerases"/>
</dbReference>
<dbReference type="InterPro" id="IPR046348">
    <property type="entry name" value="SIS_dom_sf"/>
</dbReference>
<evidence type="ECO:0000256" key="2">
    <source>
        <dbReference type="ARBA" id="ARBA00022737"/>
    </source>
</evidence>
<dbReference type="CDD" id="cd04604">
    <property type="entry name" value="CBS_pair_SIS_assoc"/>
    <property type="match status" value="1"/>
</dbReference>
<feature type="domain" description="SIS" evidence="5">
    <location>
        <begin position="33"/>
        <end position="176"/>
    </location>
</feature>
<dbReference type="GO" id="GO:1901135">
    <property type="term" value="P:carbohydrate derivative metabolic process"/>
    <property type="evidence" value="ECO:0007669"/>
    <property type="project" value="InterPro"/>
</dbReference>
<dbReference type="SUPFAM" id="SSF53697">
    <property type="entry name" value="SIS domain"/>
    <property type="match status" value="1"/>
</dbReference>
<dbReference type="Pfam" id="PF00571">
    <property type="entry name" value="CBS"/>
    <property type="match status" value="2"/>
</dbReference>
<dbReference type="InterPro" id="IPR000644">
    <property type="entry name" value="CBS_dom"/>
</dbReference>
<protein>
    <submittedName>
        <fullName evidence="6">Sugar isomerase, KpsF/GutQ family</fullName>
    </submittedName>
</protein>
<keyword evidence="3" id="KW-0129">CBS domain</keyword>
<dbReference type="InterPro" id="IPR004800">
    <property type="entry name" value="KdsD/KpsF-type"/>
</dbReference>
<dbReference type="PANTHER" id="PTHR42745">
    <property type="match status" value="1"/>
</dbReference>
<dbReference type="EMBL" id="AMCI01002466">
    <property type="protein sequence ID" value="EJX02631.1"/>
    <property type="molecule type" value="Genomic_DNA"/>
</dbReference>
<evidence type="ECO:0000256" key="3">
    <source>
        <dbReference type="ARBA" id="ARBA00023122"/>
    </source>
</evidence>
<dbReference type="CDD" id="cd05014">
    <property type="entry name" value="SIS_Kpsf"/>
    <property type="match status" value="1"/>
</dbReference>
<reference evidence="6" key="1">
    <citation type="journal article" date="2012" name="PLoS ONE">
        <title>Gene sets for utilization of primary and secondary nutrition supplies in the distal gut of endangered iberian lynx.</title>
        <authorList>
            <person name="Alcaide M."/>
            <person name="Messina E."/>
            <person name="Richter M."/>
            <person name="Bargiela R."/>
            <person name="Peplies J."/>
            <person name="Huws S.A."/>
            <person name="Newbold C.J."/>
            <person name="Golyshin P.N."/>
            <person name="Simon M.A."/>
            <person name="Lopez G."/>
            <person name="Yakimov M.M."/>
            <person name="Ferrer M."/>
        </authorList>
    </citation>
    <scope>NUCLEOTIDE SEQUENCE</scope>
</reference>
<dbReference type="PROSITE" id="PS51371">
    <property type="entry name" value="CBS"/>
    <property type="match status" value="2"/>
</dbReference>
<dbReference type="NCBIfam" id="TIGR00393">
    <property type="entry name" value="kpsF"/>
    <property type="match status" value="1"/>
</dbReference>